<keyword evidence="2" id="KW-1185">Reference proteome</keyword>
<dbReference type="EMBL" id="LGYO01000047">
    <property type="protein sequence ID" value="KNZ40645.1"/>
    <property type="molecule type" value="Genomic_DNA"/>
</dbReference>
<gene>
    <name evidence="1" type="ORF">AKG39_16380</name>
</gene>
<proteinExistence type="predicted"/>
<dbReference type="STRING" id="52689.AKG39_16380"/>
<comment type="caution">
    <text evidence="1">The sequence shown here is derived from an EMBL/GenBank/DDBJ whole genome shotgun (WGS) entry which is preliminary data.</text>
</comment>
<organism evidence="1 2">
    <name type="scientific">Acetobacterium bakii</name>
    <dbReference type="NCBI Taxonomy" id="52689"/>
    <lineage>
        <taxon>Bacteria</taxon>
        <taxon>Bacillati</taxon>
        <taxon>Bacillota</taxon>
        <taxon>Clostridia</taxon>
        <taxon>Eubacteriales</taxon>
        <taxon>Eubacteriaceae</taxon>
        <taxon>Acetobacterium</taxon>
    </lineage>
</organism>
<dbReference type="RefSeq" id="WP_050741486.1">
    <property type="nucleotide sequence ID" value="NZ_LGYO01000047.1"/>
</dbReference>
<name>A0A0L6TYJ6_9FIRM</name>
<evidence type="ECO:0000313" key="1">
    <source>
        <dbReference type="EMBL" id="KNZ40645.1"/>
    </source>
</evidence>
<accession>A0A0L6TYJ6</accession>
<sequence>MENQEQNKHIITQAEVEQYELLKPLLDGIYCEFQELSKKKSDSVLNKYKVKIVNRVLEPVRELMKNELVIHFLDIFEDDDLPTNSDVILMLSHYKKAMVLFYKKYYMHDPYDRFTDGDWNTSN</sequence>
<evidence type="ECO:0000313" key="2">
    <source>
        <dbReference type="Proteomes" id="UP000036873"/>
    </source>
</evidence>
<reference evidence="2" key="1">
    <citation type="submission" date="2015-07" db="EMBL/GenBank/DDBJ databases">
        <title>Draft genome sequence of Acetobacterium bakii DSM 8293, a potential psychrophilic chemical producer through syngas fermentation.</title>
        <authorList>
            <person name="Song Y."/>
            <person name="Hwang S."/>
            <person name="Cho B.-K."/>
        </authorList>
    </citation>
    <scope>NUCLEOTIDE SEQUENCE [LARGE SCALE GENOMIC DNA]</scope>
    <source>
        <strain evidence="2">DSM 8239</strain>
    </source>
</reference>
<dbReference type="AlphaFoldDB" id="A0A0L6TYJ6"/>
<dbReference type="Proteomes" id="UP000036873">
    <property type="component" value="Unassembled WGS sequence"/>
</dbReference>
<protein>
    <submittedName>
        <fullName evidence="1">Uncharacterized protein</fullName>
    </submittedName>
</protein>